<dbReference type="GO" id="GO:0016491">
    <property type="term" value="F:oxidoreductase activity"/>
    <property type="evidence" value="ECO:0007669"/>
    <property type="project" value="UniProtKB-KW"/>
</dbReference>
<evidence type="ECO:0000256" key="1">
    <source>
        <dbReference type="ARBA" id="ARBA00023002"/>
    </source>
</evidence>
<dbReference type="PANTHER" id="PTHR11695">
    <property type="entry name" value="ALCOHOL DEHYDROGENASE RELATED"/>
    <property type="match status" value="1"/>
</dbReference>
<reference evidence="3" key="1">
    <citation type="submission" date="2022-07" db="EMBL/GenBank/DDBJ databases">
        <title>Genome analysis of Parmales, a sister group of diatoms, reveals the evolutionary specialization of diatoms from phago-mixotrophs to photoautotrophs.</title>
        <authorList>
            <person name="Ban H."/>
            <person name="Sato S."/>
            <person name="Yoshikawa S."/>
            <person name="Kazumasa Y."/>
            <person name="Nakamura Y."/>
            <person name="Ichinomiya M."/>
            <person name="Saitoh K."/>
            <person name="Sato N."/>
            <person name="Blanc-Mathieu R."/>
            <person name="Endo H."/>
            <person name="Kuwata A."/>
            <person name="Ogata H."/>
        </authorList>
    </citation>
    <scope>NUCLEOTIDE SEQUENCE</scope>
</reference>
<evidence type="ECO:0000313" key="3">
    <source>
        <dbReference type="EMBL" id="GMH57757.1"/>
    </source>
</evidence>
<dbReference type="InterPro" id="IPR020843">
    <property type="entry name" value="ER"/>
</dbReference>
<dbReference type="Gene3D" id="3.90.180.10">
    <property type="entry name" value="Medium-chain alcohol dehydrogenases, catalytic domain"/>
    <property type="match status" value="1"/>
</dbReference>
<dbReference type="SUPFAM" id="SSF50129">
    <property type="entry name" value="GroES-like"/>
    <property type="match status" value="1"/>
</dbReference>
<organism evidence="3 4">
    <name type="scientific">Triparma retinervis</name>
    <dbReference type="NCBI Taxonomy" id="2557542"/>
    <lineage>
        <taxon>Eukaryota</taxon>
        <taxon>Sar</taxon>
        <taxon>Stramenopiles</taxon>
        <taxon>Ochrophyta</taxon>
        <taxon>Bolidophyceae</taxon>
        <taxon>Parmales</taxon>
        <taxon>Triparmaceae</taxon>
        <taxon>Triparma</taxon>
    </lineage>
</organism>
<keyword evidence="4" id="KW-1185">Reference proteome</keyword>
<dbReference type="EMBL" id="BRXZ01003584">
    <property type="protein sequence ID" value="GMH57757.1"/>
    <property type="molecule type" value="Genomic_DNA"/>
</dbReference>
<dbReference type="Pfam" id="PF13602">
    <property type="entry name" value="ADH_zinc_N_2"/>
    <property type="match status" value="1"/>
</dbReference>
<dbReference type="Proteomes" id="UP001165082">
    <property type="component" value="Unassembled WGS sequence"/>
</dbReference>
<proteinExistence type="predicted"/>
<dbReference type="PANTHER" id="PTHR11695:SF294">
    <property type="entry name" value="RETICULON-4-INTERACTING PROTEIN 1, MITOCHONDRIAL"/>
    <property type="match status" value="1"/>
</dbReference>
<dbReference type="GO" id="GO:0008270">
    <property type="term" value="F:zinc ion binding"/>
    <property type="evidence" value="ECO:0007669"/>
    <property type="project" value="InterPro"/>
</dbReference>
<dbReference type="GO" id="GO:0005739">
    <property type="term" value="C:mitochondrion"/>
    <property type="evidence" value="ECO:0007669"/>
    <property type="project" value="TreeGrafter"/>
</dbReference>
<comment type="caution">
    <text evidence="3">The sequence shown here is derived from an EMBL/GenBank/DDBJ whole genome shotgun (WGS) entry which is preliminary data.</text>
</comment>
<name>A0A9W6ZUT7_9STRA</name>
<dbReference type="Gene3D" id="3.40.50.720">
    <property type="entry name" value="NAD(P)-binding Rossmann-like Domain"/>
    <property type="match status" value="1"/>
</dbReference>
<dbReference type="SMART" id="SM00829">
    <property type="entry name" value="PKS_ER"/>
    <property type="match status" value="1"/>
</dbReference>
<evidence type="ECO:0000313" key="4">
    <source>
        <dbReference type="Proteomes" id="UP001165082"/>
    </source>
</evidence>
<dbReference type="Pfam" id="PF08240">
    <property type="entry name" value="ADH_N"/>
    <property type="match status" value="1"/>
</dbReference>
<dbReference type="InterPro" id="IPR050700">
    <property type="entry name" value="YIM1/Zinc_Alcohol_DH_Fams"/>
</dbReference>
<gene>
    <name evidence="3" type="ORF">TrRE_jg9282</name>
</gene>
<sequence>MKALSVTGKGNPGSDPGIIKMIEVTVSPIKDNEVLIETRSVSINPIDYKLITGEVPANGSFPRRTGSDVSGIVVEVGAAVKGLRVGDKVFSNAIRSGPMSERFTVAAGKVSRMPANVTFAEAASFPLAGQTALQALRDKGNMKQGDNVLIYGGSGGVGSLAIQFAKVLGAAKIVTTSSSVDLCQGLGADVVVNYRNETVEEKVGETKFDVVFDCVGGIDKYKTGLNVMAKGATFVSIVGDGVSISKMIPRLLYRKFIKSLWSFKYDIFFTSPNSQDLDTIRGWVEEGRVKPVMDQAKPFAWSEEGGVAFFNKIMEGRNKGKITLTVKEE</sequence>
<evidence type="ECO:0000259" key="2">
    <source>
        <dbReference type="SMART" id="SM00829"/>
    </source>
</evidence>
<dbReference type="OrthoDB" id="201656at2759"/>
<dbReference type="InterPro" id="IPR011032">
    <property type="entry name" value="GroES-like_sf"/>
</dbReference>
<dbReference type="InterPro" id="IPR036291">
    <property type="entry name" value="NAD(P)-bd_dom_sf"/>
</dbReference>
<dbReference type="PROSITE" id="PS01162">
    <property type="entry name" value="QOR_ZETA_CRYSTAL"/>
    <property type="match status" value="1"/>
</dbReference>
<dbReference type="InterPro" id="IPR013154">
    <property type="entry name" value="ADH-like_N"/>
</dbReference>
<dbReference type="CDD" id="cd08267">
    <property type="entry name" value="MDR1"/>
    <property type="match status" value="1"/>
</dbReference>
<dbReference type="InterPro" id="IPR002364">
    <property type="entry name" value="Quin_OxRdtase/zeta-crystal_CS"/>
</dbReference>
<accession>A0A9W6ZUT7</accession>
<feature type="domain" description="Enoyl reductase (ER)" evidence="2">
    <location>
        <begin position="17"/>
        <end position="324"/>
    </location>
</feature>
<keyword evidence="1" id="KW-0560">Oxidoreductase</keyword>
<dbReference type="SUPFAM" id="SSF51735">
    <property type="entry name" value="NAD(P)-binding Rossmann-fold domains"/>
    <property type="match status" value="1"/>
</dbReference>
<dbReference type="AlphaFoldDB" id="A0A9W6ZUT7"/>
<protein>
    <recommendedName>
        <fullName evidence="2">Enoyl reductase (ER) domain-containing protein</fullName>
    </recommendedName>
</protein>